<keyword evidence="4" id="KW-0812">Transmembrane</keyword>
<evidence type="ECO:0000313" key="7">
    <source>
        <dbReference type="Proteomes" id="UP000193487"/>
    </source>
</evidence>
<dbReference type="PANTHER" id="PTHR45277:SF1">
    <property type="entry name" value="EXPRESSED PROTEIN"/>
    <property type="match status" value="1"/>
</dbReference>
<protein>
    <submittedName>
        <fullName evidence="6">Methyltransferase</fullName>
    </submittedName>
</protein>
<dbReference type="Gene3D" id="3.40.50.150">
    <property type="entry name" value="Vaccinia Virus protein VP39"/>
    <property type="match status" value="1"/>
</dbReference>
<evidence type="ECO:0000313" key="6">
    <source>
        <dbReference type="EMBL" id="ORV99807.1"/>
    </source>
</evidence>
<dbReference type="RefSeq" id="WP_045378411.1">
    <property type="nucleotide sequence ID" value="NZ_BBKA01000048.1"/>
</dbReference>
<sequence>MADVAPDLARPQGRYGVDGDYRLIPAAVVFACYALLCLTAGGLAAGWLASGHTAAGLTAAVVALALIAQGLGVARFSRRGKFEVWARLLTDVGLRGDERVLDLGCGRGAVLLAAAKLIPRGRAVGVDIWRADQTGNSMDATLANAEAEGVADRIELHARDMTDLQFPDGSFDLVVSSLAIHNLPGNPARLSAIDEAVRVLQPGGRIVIADIGFTRLYARRLRELGMADVKRRDLGWRAWWGLPLIRTHAVSATKPVT</sequence>
<dbReference type="PANTHER" id="PTHR45277">
    <property type="entry name" value="EXPRESSED PROTEIN"/>
    <property type="match status" value="1"/>
</dbReference>
<dbReference type="GO" id="GO:0032259">
    <property type="term" value="P:methylation"/>
    <property type="evidence" value="ECO:0007669"/>
    <property type="project" value="UniProtKB-KW"/>
</dbReference>
<organism evidence="6 7">
    <name type="scientific">Mycobacterium kyorinense</name>
    <dbReference type="NCBI Taxonomy" id="487514"/>
    <lineage>
        <taxon>Bacteria</taxon>
        <taxon>Bacillati</taxon>
        <taxon>Actinomycetota</taxon>
        <taxon>Actinomycetes</taxon>
        <taxon>Mycobacteriales</taxon>
        <taxon>Mycobacteriaceae</taxon>
        <taxon>Mycobacterium</taxon>
    </lineage>
</organism>
<dbReference type="InterPro" id="IPR023576">
    <property type="entry name" value="UbiE/COQ5_MeTrFase_CS"/>
</dbReference>
<dbReference type="InterPro" id="IPR013216">
    <property type="entry name" value="Methyltransf_11"/>
</dbReference>
<dbReference type="SUPFAM" id="SSF53335">
    <property type="entry name" value="S-adenosyl-L-methionine-dependent methyltransferases"/>
    <property type="match status" value="1"/>
</dbReference>
<dbReference type="Proteomes" id="UP000193487">
    <property type="component" value="Unassembled WGS sequence"/>
</dbReference>
<dbReference type="AlphaFoldDB" id="A0A1X1XLS1"/>
<feature type="transmembrane region" description="Helical" evidence="4">
    <location>
        <begin position="54"/>
        <end position="74"/>
    </location>
</feature>
<keyword evidence="4" id="KW-1133">Transmembrane helix</keyword>
<dbReference type="Pfam" id="PF08241">
    <property type="entry name" value="Methyltransf_11"/>
    <property type="match status" value="1"/>
</dbReference>
<reference evidence="6 7" key="1">
    <citation type="submission" date="2016-01" db="EMBL/GenBank/DDBJ databases">
        <title>The new phylogeny of the genus Mycobacterium.</title>
        <authorList>
            <person name="Tarcisio F."/>
            <person name="Conor M."/>
            <person name="Antonella G."/>
            <person name="Elisabetta G."/>
            <person name="Giulia F.S."/>
            <person name="Sara T."/>
            <person name="Anna F."/>
            <person name="Clotilde B."/>
            <person name="Roberto B."/>
            <person name="Veronica D.S."/>
            <person name="Fabio R."/>
            <person name="Monica P."/>
            <person name="Olivier J."/>
            <person name="Enrico T."/>
            <person name="Nicola S."/>
        </authorList>
    </citation>
    <scope>NUCLEOTIDE SEQUENCE [LARGE SCALE GENOMIC DNA]</scope>
    <source>
        <strain evidence="6 7">DSM 45166</strain>
    </source>
</reference>
<evidence type="ECO:0000256" key="2">
    <source>
        <dbReference type="ARBA" id="ARBA00022679"/>
    </source>
</evidence>
<dbReference type="EMBL" id="LQPE01000153">
    <property type="protein sequence ID" value="ORV99807.1"/>
    <property type="molecule type" value="Genomic_DNA"/>
</dbReference>
<accession>A0A1X1XLS1</accession>
<dbReference type="PROSITE" id="PS01184">
    <property type="entry name" value="UBIE_2"/>
    <property type="match status" value="1"/>
</dbReference>
<evidence type="ECO:0000256" key="3">
    <source>
        <dbReference type="ARBA" id="ARBA00022691"/>
    </source>
</evidence>
<keyword evidence="7" id="KW-1185">Reference proteome</keyword>
<dbReference type="GO" id="GO:0008757">
    <property type="term" value="F:S-adenosylmethionine-dependent methyltransferase activity"/>
    <property type="evidence" value="ECO:0007669"/>
    <property type="project" value="InterPro"/>
</dbReference>
<comment type="caution">
    <text evidence="6">The sequence shown here is derived from an EMBL/GenBank/DDBJ whole genome shotgun (WGS) entry which is preliminary data.</text>
</comment>
<dbReference type="CDD" id="cd02440">
    <property type="entry name" value="AdoMet_MTases"/>
    <property type="match status" value="1"/>
</dbReference>
<keyword evidence="3" id="KW-0949">S-adenosyl-L-methionine</keyword>
<dbReference type="InterPro" id="IPR029063">
    <property type="entry name" value="SAM-dependent_MTases_sf"/>
</dbReference>
<keyword evidence="1 6" id="KW-0489">Methyltransferase</keyword>
<feature type="transmembrane region" description="Helical" evidence="4">
    <location>
        <begin position="23"/>
        <end position="48"/>
    </location>
</feature>
<evidence type="ECO:0000256" key="4">
    <source>
        <dbReference type="SAM" id="Phobius"/>
    </source>
</evidence>
<feature type="domain" description="Methyltransferase type 11" evidence="5">
    <location>
        <begin position="101"/>
        <end position="208"/>
    </location>
</feature>
<keyword evidence="2 6" id="KW-0808">Transferase</keyword>
<proteinExistence type="predicted"/>
<name>A0A1X1XLS1_9MYCO</name>
<keyword evidence="4" id="KW-0472">Membrane</keyword>
<evidence type="ECO:0000256" key="1">
    <source>
        <dbReference type="ARBA" id="ARBA00022603"/>
    </source>
</evidence>
<evidence type="ECO:0000259" key="5">
    <source>
        <dbReference type="Pfam" id="PF08241"/>
    </source>
</evidence>
<gene>
    <name evidence="6" type="ORF">AWC14_11695</name>
</gene>